<evidence type="ECO:0008006" key="4">
    <source>
        <dbReference type="Google" id="ProtNLM"/>
    </source>
</evidence>
<dbReference type="Pfam" id="PF02515">
    <property type="entry name" value="CoA_transf_3"/>
    <property type="match status" value="1"/>
</dbReference>
<evidence type="ECO:0000313" key="2">
    <source>
        <dbReference type="EMBL" id="GMM36921.1"/>
    </source>
</evidence>
<accession>A0AAV5QQV4</accession>
<comment type="similarity">
    <text evidence="1">Belongs to the CoA-transferase III family.</text>
</comment>
<name>A0AAV5QQV4_9ASCO</name>
<comment type="caution">
    <text evidence="2">The sequence shown here is derived from an EMBL/GenBank/DDBJ whole genome shotgun (WGS) entry which is preliminary data.</text>
</comment>
<dbReference type="GO" id="GO:0003824">
    <property type="term" value="F:catalytic activity"/>
    <property type="evidence" value="ECO:0007669"/>
    <property type="project" value="InterPro"/>
</dbReference>
<dbReference type="EMBL" id="BTFZ01000011">
    <property type="protein sequence ID" value="GMM36921.1"/>
    <property type="molecule type" value="Genomic_DNA"/>
</dbReference>
<reference evidence="2 3" key="1">
    <citation type="journal article" date="2023" name="Elife">
        <title>Identification of key yeast species and microbe-microbe interactions impacting larval growth of Drosophila in the wild.</title>
        <authorList>
            <person name="Mure A."/>
            <person name="Sugiura Y."/>
            <person name="Maeda R."/>
            <person name="Honda K."/>
            <person name="Sakurai N."/>
            <person name="Takahashi Y."/>
            <person name="Watada M."/>
            <person name="Katoh T."/>
            <person name="Gotoh A."/>
            <person name="Gotoh Y."/>
            <person name="Taniguchi I."/>
            <person name="Nakamura K."/>
            <person name="Hayashi T."/>
            <person name="Katayama T."/>
            <person name="Uemura T."/>
            <person name="Hattori Y."/>
        </authorList>
    </citation>
    <scope>NUCLEOTIDE SEQUENCE [LARGE SCALE GENOMIC DNA]</scope>
    <source>
        <strain evidence="2 3">SC-9</strain>
    </source>
</reference>
<gene>
    <name evidence="2" type="ORF">DASC09_042460</name>
</gene>
<keyword evidence="3" id="KW-1185">Reference proteome</keyword>
<dbReference type="SUPFAM" id="SSF89796">
    <property type="entry name" value="CoA-transferase family III (CaiB/BaiF)"/>
    <property type="match status" value="2"/>
</dbReference>
<sequence>MPYSLKAESQKIFDKLVSDPVLQFPPEIQSLAKEIEFISNTGIDTPIIPTSLKLTESSSAIWATVATWVNALIIDRYGADAKQTMKVDVDKATLNLVSVALITFGGKNFKDPEIYPRALIYDRGLTLTEDWRALTTNIYHTKDGKFFHLHGSMDSDRTLTMLGLPYHNKELSTRKEIIEYYDNEVRKYDSEWLDITSNERNRQAGAIVMTKEEFAKTEHGKAAADFPLYDLYSTNEDLPPVPWPAQTKGTYRPLEGINVLDVSRVIAAPQISKYLAMLGANVVRISNDGNPDMALLLFDTNLGKKDTTVNLKTEAGKRVLEKLIEDADVMVDGYRPNALARLGFSQAYIQFLAKRRGKGIVFVRENCYGYKGPWAHRSGWQQISDCITGVCWEHGKFLGLDEPAIPVFPNADYQCAFAGVSAVLNALWRRHKYGGSYNVDVSLTAYDVFLMNLGLLPDDVQDHLREEAGKDKDPNTSLMTIRHHDDMTILIPRAMYFFKKLHPGLFRKENFGVTTSKWHPDGTNKDEVFTYLKTPLEAQGVDFVPDLGSCPCGVYEPEW</sequence>
<dbReference type="InterPro" id="IPR003673">
    <property type="entry name" value="CoA-Trfase_fam_III"/>
</dbReference>
<protein>
    <recommendedName>
        <fullName evidence="4">CAIB/BAIF family enzyme</fullName>
    </recommendedName>
</protein>
<dbReference type="PANTHER" id="PTHR48229">
    <property type="entry name" value="CAIB/BAIF FAMILY ENZYME (AFU_ORTHOLOGUE AFUA_1G05360)-RELATED"/>
    <property type="match status" value="1"/>
</dbReference>
<dbReference type="RefSeq" id="XP_064853917.1">
    <property type="nucleotide sequence ID" value="XM_064997845.1"/>
</dbReference>
<proteinExistence type="inferred from homology"/>
<dbReference type="InterPro" id="IPR052985">
    <property type="entry name" value="CoA-trans_III_biosynth/detox"/>
</dbReference>
<dbReference type="Proteomes" id="UP001360560">
    <property type="component" value="Unassembled WGS sequence"/>
</dbReference>
<dbReference type="PANTHER" id="PTHR48229:SF1">
    <property type="entry name" value="ALPHA METHYLACYL-COA RACEMASE-RELATED"/>
    <property type="match status" value="1"/>
</dbReference>
<evidence type="ECO:0000256" key="1">
    <source>
        <dbReference type="ARBA" id="ARBA00008383"/>
    </source>
</evidence>
<dbReference type="AlphaFoldDB" id="A0AAV5QQV4"/>
<dbReference type="Gene3D" id="3.40.50.10540">
    <property type="entry name" value="Crotonobetainyl-coa:carnitine coa-transferase, domain 1"/>
    <property type="match status" value="1"/>
</dbReference>
<evidence type="ECO:0000313" key="3">
    <source>
        <dbReference type="Proteomes" id="UP001360560"/>
    </source>
</evidence>
<dbReference type="InterPro" id="IPR023606">
    <property type="entry name" value="CoA-Trfase_III_dom_1_sf"/>
</dbReference>
<organism evidence="2 3">
    <name type="scientific">Saccharomycopsis crataegensis</name>
    <dbReference type="NCBI Taxonomy" id="43959"/>
    <lineage>
        <taxon>Eukaryota</taxon>
        <taxon>Fungi</taxon>
        <taxon>Dikarya</taxon>
        <taxon>Ascomycota</taxon>
        <taxon>Saccharomycotina</taxon>
        <taxon>Saccharomycetes</taxon>
        <taxon>Saccharomycopsidaceae</taxon>
        <taxon>Saccharomycopsis</taxon>
    </lineage>
</organism>
<dbReference type="GeneID" id="90074896"/>